<keyword evidence="2" id="KW-1185">Reference proteome</keyword>
<sequence>MLDNNRVLKKASSFRVYRKMNPPAINVTIELLYNDSIKKKIDVDLVPAYLLQYDERATYQGHHMCCPIHAVCKWVGEVHCDEKLMWDVKITGYEKHIIDIARQSTDGRKLCIMTALRIVKTYFVKKAKHAKDQAIAPPQIVTVLKSYHLKQIAFYLLYFLCHKFPYFPLPGAETALGYFLDLLKVCLRSKSLPHFFYGGTDVCTMLPGFRQNNYGFQLRYNMFQKINDEFLARAAQSFKEEMIPDLFFFRWCK</sequence>
<dbReference type="EMBL" id="JAIWYP010000009">
    <property type="protein sequence ID" value="KAH3775150.1"/>
    <property type="molecule type" value="Genomic_DNA"/>
</dbReference>
<organism evidence="1 2">
    <name type="scientific">Dreissena polymorpha</name>
    <name type="common">Zebra mussel</name>
    <name type="synonym">Mytilus polymorpha</name>
    <dbReference type="NCBI Taxonomy" id="45954"/>
    <lineage>
        <taxon>Eukaryota</taxon>
        <taxon>Metazoa</taxon>
        <taxon>Spiralia</taxon>
        <taxon>Lophotrochozoa</taxon>
        <taxon>Mollusca</taxon>
        <taxon>Bivalvia</taxon>
        <taxon>Autobranchia</taxon>
        <taxon>Heteroconchia</taxon>
        <taxon>Euheterodonta</taxon>
        <taxon>Imparidentia</taxon>
        <taxon>Neoheterodontei</taxon>
        <taxon>Myida</taxon>
        <taxon>Dreissenoidea</taxon>
        <taxon>Dreissenidae</taxon>
        <taxon>Dreissena</taxon>
    </lineage>
</organism>
<evidence type="ECO:0000313" key="2">
    <source>
        <dbReference type="Proteomes" id="UP000828390"/>
    </source>
</evidence>
<dbReference type="Gene3D" id="1.10.1410.40">
    <property type="match status" value="1"/>
</dbReference>
<reference evidence="1" key="1">
    <citation type="journal article" date="2019" name="bioRxiv">
        <title>The Genome of the Zebra Mussel, Dreissena polymorpha: A Resource for Invasive Species Research.</title>
        <authorList>
            <person name="McCartney M.A."/>
            <person name="Auch B."/>
            <person name="Kono T."/>
            <person name="Mallez S."/>
            <person name="Zhang Y."/>
            <person name="Obille A."/>
            <person name="Becker A."/>
            <person name="Abrahante J.E."/>
            <person name="Garbe J."/>
            <person name="Badalamenti J.P."/>
            <person name="Herman A."/>
            <person name="Mangelson H."/>
            <person name="Liachko I."/>
            <person name="Sullivan S."/>
            <person name="Sone E.D."/>
            <person name="Koren S."/>
            <person name="Silverstein K.A.T."/>
            <person name="Beckman K.B."/>
            <person name="Gohl D.M."/>
        </authorList>
    </citation>
    <scope>NUCLEOTIDE SEQUENCE</scope>
    <source>
        <strain evidence="1">Duluth1</strain>
        <tissue evidence="1">Whole animal</tissue>
    </source>
</reference>
<dbReference type="PANTHER" id="PTHR10656">
    <property type="entry name" value="CELL FATE DETERMINING PROTEIN MAB21-RELATED"/>
    <property type="match status" value="1"/>
</dbReference>
<accession>A0A9D4E9P2</accession>
<dbReference type="Proteomes" id="UP000828390">
    <property type="component" value="Unassembled WGS sequence"/>
</dbReference>
<protein>
    <submittedName>
        <fullName evidence="1">Uncharacterized protein</fullName>
    </submittedName>
</protein>
<dbReference type="AlphaFoldDB" id="A0A9D4E9P2"/>
<name>A0A9D4E9P2_DREPO</name>
<dbReference type="PANTHER" id="PTHR10656:SF78">
    <property type="entry name" value="CYCLIC GMP-AMP SYNTHASE-LIKE"/>
    <property type="match status" value="1"/>
</dbReference>
<evidence type="ECO:0000313" key="1">
    <source>
        <dbReference type="EMBL" id="KAH3775150.1"/>
    </source>
</evidence>
<proteinExistence type="predicted"/>
<comment type="caution">
    <text evidence="1">The sequence shown here is derived from an EMBL/GenBank/DDBJ whole genome shotgun (WGS) entry which is preliminary data.</text>
</comment>
<gene>
    <name evidence="1" type="ORF">DPMN_176547</name>
</gene>
<reference evidence="1" key="2">
    <citation type="submission" date="2020-11" db="EMBL/GenBank/DDBJ databases">
        <authorList>
            <person name="McCartney M.A."/>
            <person name="Auch B."/>
            <person name="Kono T."/>
            <person name="Mallez S."/>
            <person name="Becker A."/>
            <person name="Gohl D.M."/>
            <person name="Silverstein K.A.T."/>
            <person name="Koren S."/>
            <person name="Bechman K.B."/>
            <person name="Herman A."/>
            <person name="Abrahante J.E."/>
            <person name="Garbe J."/>
        </authorList>
    </citation>
    <scope>NUCLEOTIDE SEQUENCE</scope>
    <source>
        <strain evidence="1">Duluth1</strain>
        <tissue evidence="1">Whole animal</tissue>
    </source>
</reference>